<name>A0ABR1V2N4_9PEZI</name>
<dbReference type="RefSeq" id="XP_066662211.1">
    <property type="nucleotide sequence ID" value="XM_066816519.1"/>
</dbReference>
<protein>
    <submittedName>
        <fullName evidence="3">Uncharacterized protein</fullName>
    </submittedName>
</protein>
<keyword evidence="2" id="KW-1133">Transmembrane helix</keyword>
<evidence type="ECO:0000256" key="1">
    <source>
        <dbReference type="SAM" id="MobiDB-lite"/>
    </source>
</evidence>
<reference evidence="3 4" key="1">
    <citation type="submission" date="2023-01" db="EMBL/GenBank/DDBJ databases">
        <title>Analysis of 21 Apiospora genomes using comparative genomics revels a genus with tremendous synthesis potential of carbohydrate active enzymes and secondary metabolites.</title>
        <authorList>
            <person name="Sorensen T."/>
        </authorList>
    </citation>
    <scope>NUCLEOTIDE SEQUENCE [LARGE SCALE GENOMIC DNA]</scope>
    <source>
        <strain evidence="3 4">CBS 114990</strain>
    </source>
</reference>
<keyword evidence="4" id="KW-1185">Reference proteome</keyword>
<comment type="caution">
    <text evidence="3">The sequence shown here is derived from an EMBL/GenBank/DDBJ whole genome shotgun (WGS) entry which is preliminary data.</text>
</comment>
<feature type="region of interest" description="Disordered" evidence="1">
    <location>
        <begin position="92"/>
        <end position="145"/>
    </location>
</feature>
<evidence type="ECO:0000256" key="2">
    <source>
        <dbReference type="SAM" id="Phobius"/>
    </source>
</evidence>
<accession>A0ABR1V2N4</accession>
<dbReference type="GeneID" id="92049579"/>
<keyword evidence="2" id="KW-0812">Transmembrane</keyword>
<proteinExistence type="predicted"/>
<feature type="transmembrane region" description="Helical" evidence="2">
    <location>
        <begin position="45"/>
        <end position="64"/>
    </location>
</feature>
<gene>
    <name evidence="3" type="ORF">PG997_012205</name>
</gene>
<evidence type="ECO:0000313" key="3">
    <source>
        <dbReference type="EMBL" id="KAK8065458.1"/>
    </source>
</evidence>
<feature type="transmembrane region" description="Helical" evidence="2">
    <location>
        <begin position="12"/>
        <end position="39"/>
    </location>
</feature>
<sequence length="227" mass="24199">MAEAEPPGCLGCLGVIVVGPLLLLALAGLVALFCLIIAAAVVWTATWLAMKLFALVFLLPASILKKCCGLSFAEPALRWVLALRWDWWAPPPKAKPDSQGGAGTPQQTAAAVEANATPSPPSPNNQAAPNDTPMDRDLELGLPESSPPGYTPFEMDITDSIHSAEAVPPYQPFCSDGLPPDTKKSSLVDMSGLSCTPCESSFYITGRNWLEYWPGIRKRAQHPQVGC</sequence>
<dbReference type="EMBL" id="JAQQWN010000009">
    <property type="protein sequence ID" value="KAK8065458.1"/>
    <property type="molecule type" value="Genomic_DNA"/>
</dbReference>
<feature type="compositionally biased region" description="Low complexity" evidence="1">
    <location>
        <begin position="104"/>
        <end position="117"/>
    </location>
</feature>
<organism evidence="3 4">
    <name type="scientific">Apiospora hydei</name>
    <dbReference type="NCBI Taxonomy" id="1337664"/>
    <lineage>
        <taxon>Eukaryota</taxon>
        <taxon>Fungi</taxon>
        <taxon>Dikarya</taxon>
        <taxon>Ascomycota</taxon>
        <taxon>Pezizomycotina</taxon>
        <taxon>Sordariomycetes</taxon>
        <taxon>Xylariomycetidae</taxon>
        <taxon>Amphisphaeriales</taxon>
        <taxon>Apiosporaceae</taxon>
        <taxon>Apiospora</taxon>
    </lineage>
</organism>
<dbReference type="Proteomes" id="UP001433268">
    <property type="component" value="Unassembled WGS sequence"/>
</dbReference>
<keyword evidence="2" id="KW-0472">Membrane</keyword>
<evidence type="ECO:0000313" key="4">
    <source>
        <dbReference type="Proteomes" id="UP001433268"/>
    </source>
</evidence>